<dbReference type="AlphaFoldDB" id="A0A146KAK0"/>
<evidence type="ECO:0000256" key="5">
    <source>
        <dbReference type="ARBA" id="ARBA00012828"/>
    </source>
</evidence>
<evidence type="ECO:0000259" key="14">
    <source>
        <dbReference type="Pfam" id="PF02772"/>
    </source>
</evidence>
<evidence type="ECO:0000256" key="4">
    <source>
        <dbReference type="ARBA" id="ARBA00009685"/>
    </source>
</evidence>
<evidence type="ECO:0000256" key="8">
    <source>
        <dbReference type="ARBA" id="ARBA00022723"/>
    </source>
</evidence>
<dbReference type="Pfam" id="PF00438">
    <property type="entry name" value="S-AdoMet_synt_N"/>
    <property type="match status" value="1"/>
</dbReference>
<dbReference type="EMBL" id="GDID01003851">
    <property type="protein sequence ID" value="JAP92755.1"/>
    <property type="molecule type" value="Transcribed_RNA"/>
</dbReference>
<evidence type="ECO:0000256" key="12">
    <source>
        <dbReference type="ARBA" id="ARBA00022958"/>
    </source>
</evidence>
<evidence type="ECO:0000256" key="10">
    <source>
        <dbReference type="ARBA" id="ARBA00022840"/>
    </source>
</evidence>
<dbReference type="GO" id="GO:0004478">
    <property type="term" value="F:methionine adenosyltransferase activity"/>
    <property type="evidence" value="ECO:0007669"/>
    <property type="project" value="UniProtKB-EC"/>
</dbReference>
<sequence>TFLFTSEAIAEGHPDKVCDQISDAIVDAFLAKDPESKTAVETAVKNNDVFLLGEINTKARLTQEDYETIVRETIKNIGYDDAEHSIDYATCKVHLFLDQQSPDIAQAVHENKAQDDIGAGDQGLMSAYATNETRSMMPSSFQLANLMAKNLAKARKTKQLEYLRPDGKTQITLKYYEDVSGQLYPISIDTIILSTQHAENISNEDLRKQVFEQIVLPTIADFEQNDLINLHQDEDFVDFEYEKYYTSLPKGVQNVIYRLNQEMYDSQIRPISKLIKPSTKILINPSGRFVIGGPKSDSGLTGRKIVCDAFGGWSQVGGGAYSGKDYSKVDRSASYLSRQICKSIVAGKYANRCSVQLGYAIGIADPVSIYIDTYGFYLNGQPHGVRNIRNEDELVQLVKETFRLKPGQIVDDFLLKRPNFSKISAYGHFGRSDVGFEVCRWEQIKKM</sequence>
<keyword evidence="8" id="KW-0479">Metal-binding</keyword>
<dbReference type="UniPathway" id="UPA00315">
    <property type="reaction ID" value="UER00080"/>
</dbReference>
<dbReference type="InterPro" id="IPR022628">
    <property type="entry name" value="S-AdoMet_synt_N"/>
</dbReference>
<dbReference type="EC" id="2.5.1.6" evidence="5"/>
<comment type="cofactor">
    <cofactor evidence="2">
        <name>K(+)</name>
        <dbReference type="ChEBI" id="CHEBI:29103"/>
    </cofactor>
</comment>
<dbReference type="SUPFAM" id="SSF55973">
    <property type="entry name" value="S-adenosylmethionine synthetase"/>
    <property type="match status" value="3"/>
</dbReference>
<name>A0A146KAK0_9EUKA</name>
<dbReference type="InterPro" id="IPR022629">
    <property type="entry name" value="S-AdoMet_synt_central"/>
</dbReference>
<dbReference type="GO" id="GO:0006556">
    <property type="term" value="P:S-adenosylmethionine biosynthetic process"/>
    <property type="evidence" value="ECO:0007669"/>
    <property type="project" value="UniProtKB-UniPathway"/>
</dbReference>
<proteinExistence type="inferred from homology"/>
<dbReference type="InterPro" id="IPR022631">
    <property type="entry name" value="ADOMET_SYNTHASE_CS"/>
</dbReference>
<keyword evidence="9" id="KW-0547">Nucleotide-binding</keyword>
<evidence type="ECO:0000313" key="16">
    <source>
        <dbReference type="EMBL" id="JAP92755.1"/>
    </source>
</evidence>
<reference evidence="16" key="1">
    <citation type="submission" date="2015-07" db="EMBL/GenBank/DDBJ databases">
        <title>Adaptation to a free-living lifestyle via gene acquisitions in the diplomonad Trepomonas sp. PC1.</title>
        <authorList>
            <person name="Xu F."/>
            <person name="Jerlstrom-Hultqvist J."/>
            <person name="Kolisko M."/>
            <person name="Simpson A.G.B."/>
            <person name="Roger A.J."/>
            <person name="Svard S.G."/>
            <person name="Andersson J.O."/>
        </authorList>
    </citation>
    <scope>NUCLEOTIDE SEQUENCE</scope>
    <source>
        <strain evidence="16">PC1</strain>
    </source>
</reference>
<dbReference type="CDD" id="cd18079">
    <property type="entry name" value="S-AdoMet_synt"/>
    <property type="match status" value="1"/>
</dbReference>
<dbReference type="InterPro" id="IPR002133">
    <property type="entry name" value="S-AdoMet_synthetase"/>
</dbReference>
<keyword evidence="12" id="KW-0630">Potassium</keyword>
<keyword evidence="6" id="KW-0554">One-carbon metabolism</keyword>
<organism evidence="16">
    <name type="scientific">Trepomonas sp. PC1</name>
    <dbReference type="NCBI Taxonomy" id="1076344"/>
    <lineage>
        <taxon>Eukaryota</taxon>
        <taxon>Metamonada</taxon>
        <taxon>Diplomonadida</taxon>
        <taxon>Hexamitidae</taxon>
        <taxon>Hexamitinae</taxon>
        <taxon>Trepomonas</taxon>
    </lineage>
</organism>
<dbReference type="PROSITE" id="PS00377">
    <property type="entry name" value="ADOMET_SYNTHASE_2"/>
    <property type="match status" value="1"/>
</dbReference>
<comment type="cofactor">
    <cofactor evidence="1">
        <name>Mg(2+)</name>
        <dbReference type="ChEBI" id="CHEBI:18420"/>
    </cofactor>
</comment>
<dbReference type="InterPro" id="IPR022630">
    <property type="entry name" value="S-AdoMet_synt_C"/>
</dbReference>
<keyword evidence="11" id="KW-0460">Magnesium</keyword>
<keyword evidence="7" id="KW-0808">Transferase</keyword>
<dbReference type="GO" id="GO:0046872">
    <property type="term" value="F:metal ion binding"/>
    <property type="evidence" value="ECO:0007669"/>
    <property type="project" value="UniProtKB-KW"/>
</dbReference>
<dbReference type="PANTHER" id="PTHR11964">
    <property type="entry name" value="S-ADENOSYLMETHIONINE SYNTHETASE"/>
    <property type="match status" value="1"/>
</dbReference>
<dbReference type="GO" id="GO:0006730">
    <property type="term" value="P:one-carbon metabolic process"/>
    <property type="evidence" value="ECO:0007669"/>
    <property type="project" value="UniProtKB-KW"/>
</dbReference>
<evidence type="ECO:0000256" key="7">
    <source>
        <dbReference type="ARBA" id="ARBA00022679"/>
    </source>
</evidence>
<evidence type="ECO:0000259" key="15">
    <source>
        <dbReference type="Pfam" id="PF02773"/>
    </source>
</evidence>
<keyword evidence="10" id="KW-0067">ATP-binding</keyword>
<comment type="similarity">
    <text evidence="4">Belongs to the AdoMet synthase family.</text>
</comment>
<dbReference type="Gene3D" id="3.30.300.10">
    <property type="match status" value="6"/>
</dbReference>
<feature type="non-terminal residue" evidence="16">
    <location>
        <position position="1"/>
    </location>
</feature>
<feature type="domain" description="S-adenosylmethionine synthetase central" evidence="14">
    <location>
        <begin position="116"/>
        <end position="222"/>
    </location>
</feature>
<dbReference type="Pfam" id="PF02773">
    <property type="entry name" value="S-AdoMet_synt_C"/>
    <property type="match status" value="1"/>
</dbReference>
<gene>
    <name evidence="16" type="ORF">TPC1_15194</name>
</gene>
<comment type="pathway">
    <text evidence="3">Amino-acid biosynthesis; S-adenosyl-L-methionine biosynthesis; S-adenosyl-L-methionine from L-methionine: step 1/1.</text>
</comment>
<accession>A0A146KAK0</accession>
<evidence type="ECO:0000256" key="6">
    <source>
        <dbReference type="ARBA" id="ARBA00022563"/>
    </source>
</evidence>
<dbReference type="InterPro" id="IPR022636">
    <property type="entry name" value="S-AdoMet_synthetase_sfam"/>
</dbReference>
<evidence type="ECO:0000256" key="11">
    <source>
        <dbReference type="ARBA" id="ARBA00022842"/>
    </source>
</evidence>
<evidence type="ECO:0000256" key="1">
    <source>
        <dbReference type="ARBA" id="ARBA00001946"/>
    </source>
</evidence>
<dbReference type="GO" id="GO:0005524">
    <property type="term" value="F:ATP binding"/>
    <property type="evidence" value="ECO:0007669"/>
    <property type="project" value="UniProtKB-KW"/>
</dbReference>
<evidence type="ECO:0000256" key="9">
    <source>
        <dbReference type="ARBA" id="ARBA00022741"/>
    </source>
</evidence>
<feature type="domain" description="S-adenosylmethionine synthetase C-terminal" evidence="15">
    <location>
        <begin position="291"/>
        <end position="437"/>
    </location>
</feature>
<evidence type="ECO:0000256" key="2">
    <source>
        <dbReference type="ARBA" id="ARBA00001958"/>
    </source>
</evidence>
<dbReference type="Pfam" id="PF02772">
    <property type="entry name" value="S-AdoMet_synt_M"/>
    <property type="match status" value="1"/>
</dbReference>
<feature type="domain" description="S-adenosylmethionine synthetase N-terminal" evidence="13">
    <location>
        <begin position="2"/>
        <end position="102"/>
    </location>
</feature>
<evidence type="ECO:0000259" key="13">
    <source>
        <dbReference type="Pfam" id="PF00438"/>
    </source>
</evidence>
<protein>
    <recommendedName>
        <fullName evidence="5">methionine adenosyltransferase</fullName>
        <ecNumber evidence="5">2.5.1.6</ecNumber>
    </recommendedName>
</protein>
<evidence type="ECO:0000256" key="3">
    <source>
        <dbReference type="ARBA" id="ARBA00005224"/>
    </source>
</evidence>